<gene>
    <name evidence="5" type="ORF">UU34_C0001G0141</name>
</gene>
<evidence type="ECO:0000256" key="2">
    <source>
        <dbReference type="ARBA" id="ARBA00022676"/>
    </source>
</evidence>
<dbReference type="Gene3D" id="3.90.550.10">
    <property type="entry name" value="Spore Coat Polysaccharide Biosynthesis Protein SpsA, Chain A"/>
    <property type="match status" value="1"/>
</dbReference>
<comment type="similarity">
    <text evidence="1">Belongs to the glycosyltransferase 2 family.</text>
</comment>
<dbReference type="Proteomes" id="UP000034854">
    <property type="component" value="Unassembled WGS sequence"/>
</dbReference>
<dbReference type="InterPro" id="IPR039528">
    <property type="entry name" value="DPM1-like"/>
</dbReference>
<dbReference type="PANTHER" id="PTHR43398:SF1">
    <property type="entry name" value="DOLICHOL-PHOSPHATE MANNOSYLTRANSFERASE SUBUNIT 1"/>
    <property type="match status" value="1"/>
</dbReference>
<name>A0A0G0UH50_9BACT</name>
<keyword evidence="3 5" id="KW-0808">Transferase</keyword>
<comment type="caution">
    <text evidence="5">The sequence shown here is derived from an EMBL/GenBank/DDBJ whole genome shotgun (WGS) entry which is preliminary data.</text>
</comment>
<evidence type="ECO:0000259" key="4">
    <source>
        <dbReference type="Pfam" id="PF00535"/>
    </source>
</evidence>
<reference evidence="5 6" key="1">
    <citation type="journal article" date="2015" name="Nature">
        <title>rRNA introns, odd ribosomes, and small enigmatic genomes across a large radiation of phyla.</title>
        <authorList>
            <person name="Brown C.T."/>
            <person name="Hug L.A."/>
            <person name="Thomas B.C."/>
            <person name="Sharon I."/>
            <person name="Castelle C.J."/>
            <person name="Singh A."/>
            <person name="Wilkins M.J."/>
            <person name="Williams K.H."/>
            <person name="Banfield J.F."/>
        </authorList>
    </citation>
    <scope>NUCLEOTIDE SEQUENCE [LARGE SCALE GENOMIC DNA]</scope>
</reference>
<dbReference type="GO" id="GO:0016020">
    <property type="term" value="C:membrane"/>
    <property type="evidence" value="ECO:0007669"/>
    <property type="project" value="GOC"/>
</dbReference>
<organism evidence="5 6">
    <name type="scientific">Candidatus Curtissbacteria bacterium GW2011_GWA1_41_11</name>
    <dbReference type="NCBI Taxonomy" id="1618409"/>
    <lineage>
        <taxon>Bacteria</taxon>
        <taxon>Candidatus Curtissiibacteriota</taxon>
    </lineage>
</organism>
<dbReference type="EMBL" id="LCAG01000001">
    <property type="protein sequence ID" value="KKR88144.1"/>
    <property type="molecule type" value="Genomic_DNA"/>
</dbReference>
<dbReference type="InterPro" id="IPR029044">
    <property type="entry name" value="Nucleotide-diphossugar_trans"/>
</dbReference>
<dbReference type="PANTHER" id="PTHR43398">
    <property type="entry name" value="DOLICHOL-PHOSPHATE MANNOSYLTRANSFERASE SUBUNIT 1"/>
    <property type="match status" value="1"/>
</dbReference>
<feature type="domain" description="Glycosyltransferase 2-like" evidence="4">
    <location>
        <begin position="4"/>
        <end position="173"/>
    </location>
</feature>
<accession>A0A0G0UH50</accession>
<sequence length="249" mass="28373">MIQVVLSAYNEASSLKDLLPDLIESLSRERQNYFIYVVDDGSSDGTANVVKKYAKKNRRVKLIKHPKNKGLAEAIDSGFKKALKNSHKNDILITMDADNTHLPGLIMRMVRLIHEGHDIVISSRFATGSRVRGVPFNRRLLSRVGNLMFRILLPIQGVKDYTSGYRAYRVGLIQQAVDYYDNEFLSEKGFSCMVDILLKLRRFDPLYGEVPMILRYDQKVGKSKMNVASTIKETLLLIGRYKTNVIKKS</sequence>
<dbReference type="SUPFAM" id="SSF53448">
    <property type="entry name" value="Nucleotide-diphospho-sugar transferases"/>
    <property type="match status" value="1"/>
</dbReference>
<dbReference type="InterPro" id="IPR001173">
    <property type="entry name" value="Glyco_trans_2-like"/>
</dbReference>
<evidence type="ECO:0000313" key="5">
    <source>
        <dbReference type="EMBL" id="KKR88144.1"/>
    </source>
</evidence>
<dbReference type="GO" id="GO:0009247">
    <property type="term" value="P:glycolipid biosynthetic process"/>
    <property type="evidence" value="ECO:0007669"/>
    <property type="project" value="TreeGrafter"/>
</dbReference>
<dbReference type="Pfam" id="PF00535">
    <property type="entry name" value="Glycos_transf_2"/>
    <property type="match status" value="1"/>
</dbReference>
<protein>
    <submittedName>
        <fullName evidence="5">Dolichol-phosphate mannosyltransferase</fullName>
    </submittedName>
</protein>
<dbReference type="AlphaFoldDB" id="A0A0G0UH50"/>
<evidence type="ECO:0000256" key="3">
    <source>
        <dbReference type="ARBA" id="ARBA00022679"/>
    </source>
</evidence>
<dbReference type="GO" id="GO:0004582">
    <property type="term" value="F:dolichyl-phosphate beta-D-mannosyltransferase activity"/>
    <property type="evidence" value="ECO:0007669"/>
    <property type="project" value="InterPro"/>
</dbReference>
<evidence type="ECO:0000313" key="6">
    <source>
        <dbReference type="Proteomes" id="UP000034854"/>
    </source>
</evidence>
<keyword evidence="2 5" id="KW-0328">Glycosyltransferase</keyword>
<evidence type="ECO:0000256" key="1">
    <source>
        <dbReference type="ARBA" id="ARBA00006739"/>
    </source>
</evidence>
<proteinExistence type="inferred from homology"/>